<evidence type="ECO:0000313" key="3">
    <source>
        <dbReference type="Proteomes" id="UP001569428"/>
    </source>
</evidence>
<evidence type="ECO:0000313" key="2">
    <source>
        <dbReference type="EMBL" id="MFA0809912.1"/>
    </source>
</evidence>
<dbReference type="InterPro" id="IPR000868">
    <property type="entry name" value="Isochorismatase-like_dom"/>
</dbReference>
<dbReference type="Gene3D" id="3.40.50.850">
    <property type="entry name" value="Isochorismatase-like"/>
    <property type="match status" value="1"/>
</dbReference>
<comment type="caution">
    <text evidence="2">The sequence shown here is derived from an EMBL/GenBank/DDBJ whole genome shotgun (WGS) entry which is preliminary data.</text>
</comment>
<organism evidence="2 3">
    <name type="scientific">Microbulbifer epialgicus</name>
    <dbReference type="NCBI Taxonomy" id="393907"/>
    <lineage>
        <taxon>Bacteria</taxon>
        <taxon>Pseudomonadati</taxon>
        <taxon>Pseudomonadota</taxon>
        <taxon>Gammaproteobacteria</taxon>
        <taxon>Cellvibrionales</taxon>
        <taxon>Microbulbiferaceae</taxon>
        <taxon>Microbulbifer</taxon>
    </lineage>
</organism>
<accession>A0ABV4NW04</accession>
<dbReference type="EMBL" id="JBGMEK010000004">
    <property type="protein sequence ID" value="MFA0809912.1"/>
    <property type="molecule type" value="Genomic_DNA"/>
</dbReference>
<keyword evidence="3" id="KW-1185">Reference proteome</keyword>
<name>A0ABV4NW04_9GAMM</name>
<dbReference type="Proteomes" id="UP001569428">
    <property type="component" value="Unassembled WGS sequence"/>
</dbReference>
<reference evidence="2 3" key="1">
    <citation type="submission" date="2024-08" db="EMBL/GenBank/DDBJ databases">
        <authorList>
            <person name="Ishaq N."/>
        </authorList>
    </citation>
    <scope>NUCLEOTIDE SEQUENCE [LARGE SCALE GENOMIC DNA]</scope>
    <source>
        <strain evidence="2 3">DSM 18651</strain>
    </source>
</reference>
<dbReference type="SUPFAM" id="SSF52499">
    <property type="entry name" value="Isochorismatase-like hydrolases"/>
    <property type="match status" value="1"/>
</dbReference>
<protein>
    <submittedName>
        <fullName evidence="2">Isochorismatase family protein</fullName>
    </submittedName>
</protein>
<sequence length="73" mass="7794">MPGSPRLALLSDLVKGDNDIVIRKIINDAYYCKTAPKHSLGKLGAYRLIIAGWATDFCVGSTVGSALSHKFSA</sequence>
<gene>
    <name evidence="2" type="ORF">ACCI49_03180</name>
</gene>
<dbReference type="Pfam" id="PF00857">
    <property type="entry name" value="Isochorismatase"/>
    <property type="match status" value="1"/>
</dbReference>
<evidence type="ECO:0000259" key="1">
    <source>
        <dbReference type="Pfam" id="PF00857"/>
    </source>
</evidence>
<dbReference type="InterPro" id="IPR036380">
    <property type="entry name" value="Isochorismatase-like_sf"/>
</dbReference>
<proteinExistence type="predicted"/>
<feature type="domain" description="Isochorismatase-like" evidence="1">
    <location>
        <begin position="2"/>
        <end position="69"/>
    </location>
</feature>